<dbReference type="Proteomes" id="UP001302349">
    <property type="component" value="Chromosome"/>
</dbReference>
<dbReference type="EMBL" id="CP136051">
    <property type="protein sequence ID" value="WOK07472.1"/>
    <property type="molecule type" value="Genomic_DNA"/>
</dbReference>
<gene>
    <name evidence="3" type="ORF">RT717_02400</name>
</gene>
<dbReference type="InterPro" id="IPR032466">
    <property type="entry name" value="Metal_Hydrolase"/>
</dbReference>
<proteinExistence type="predicted"/>
<dbReference type="RefSeq" id="WP_317490150.1">
    <property type="nucleotide sequence ID" value="NZ_CP136051.1"/>
</dbReference>
<dbReference type="PANTHER" id="PTHR21240">
    <property type="entry name" value="2-AMINO-3-CARBOXYLMUCONATE-6-SEMIALDEHYDE DECARBOXYLASE"/>
    <property type="match status" value="1"/>
</dbReference>
<sequence length="361" mass="41293">MKNVVSYLFLLFILGACSSTKEKTGTSQAEAIEQQTIRKIDVHAHYRYARPYLSSFFQDWIMQAVLVDVAKEDSTGINRSWKQYVDMDIENPGVFYLCSSLVGVGIDDPDFATKNIERLKNEIATGAKMVKVWKNFGMVTKDGSGQFIQIDDARLQPVWDFLKENGIPVMAHIGEPVQAWRPLDNPMNPHYEYYKNNPQYHAFAHPEIPSYETIIAARDRWIAANPDLPILCAHMGSMSHNVDMVAERLDKYPNMMVEPAARFGDLASQNSDKVKAFFVKYQDRIMFGTDFGNYDPAVDWTAEQLDAEQKDLDATYNDLWRYLSTTDSLVIRKQHTRGLGLPREVLEKVYFQNASNFLGLE</sequence>
<reference evidence="3 4" key="1">
    <citation type="journal article" date="2023" name="Microbiol. Resour. Announc.">
        <title>Complete Genome Sequence of Imperialibacter roseus strain P4T.</title>
        <authorList>
            <person name="Tizabi D.R."/>
            <person name="Bachvaroff T."/>
            <person name="Hill R.T."/>
        </authorList>
    </citation>
    <scope>NUCLEOTIDE SEQUENCE [LARGE SCALE GENOMIC DNA]</scope>
    <source>
        <strain evidence="3 4">P4T</strain>
    </source>
</reference>
<dbReference type="InterPro" id="IPR006680">
    <property type="entry name" value="Amidohydro-rel"/>
</dbReference>
<organism evidence="3 4">
    <name type="scientific">Imperialibacter roseus</name>
    <dbReference type="NCBI Taxonomy" id="1324217"/>
    <lineage>
        <taxon>Bacteria</taxon>
        <taxon>Pseudomonadati</taxon>
        <taxon>Bacteroidota</taxon>
        <taxon>Cytophagia</taxon>
        <taxon>Cytophagales</taxon>
        <taxon>Flammeovirgaceae</taxon>
        <taxon>Imperialibacter</taxon>
    </lineage>
</organism>
<evidence type="ECO:0000313" key="3">
    <source>
        <dbReference type="EMBL" id="WOK07472.1"/>
    </source>
</evidence>
<protein>
    <submittedName>
        <fullName evidence="3">Amidohydrolase family protein</fullName>
    </submittedName>
</protein>
<evidence type="ECO:0000313" key="4">
    <source>
        <dbReference type="Proteomes" id="UP001302349"/>
    </source>
</evidence>
<dbReference type="InterPro" id="IPR032465">
    <property type="entry name" value="ACMSD"/>
</dbReference>
<evidence type="ECO:0000256" key="1">
    <source>
        <dbReference type="ARBA" id="ARBA00023239"/>
    </source>
</evidence>
<keyword evidence="1" id="KW-0456">Lyase</keyword>
<dbReference type="PANTHER" id="PTHR21240:SF28">
    <property type="entry name" value="ISO-OROTATE DECARBOXYLASE (EUROFUNG)"/>
    <property type="match status" value="1"/>
</dbReference>
<evidence type="ECO:0000259" key="2">
    <source>
        <dbReference type="Pfam" id="PF04909"/>
    </source>
</evidence>
<name>A0ABZ0IQY7_9BACT</name>
<accession>A0ABZ0IQY7</accession>
<dbReference type="SUPFAM" id="SSF51556">
    <property type="entry name" value="Metallo-dependent hydrolases"/>
    <property type="match status" value="1"/>
</dbReference>
<dbReference type="PROSITE" id="PS51257">
    <property type="entry name" value="PROKAR_LIPOPROTEIN"/>
    <property type="match status" value="1"/>
</dbReference>
<feature type="domain" description="Amidohydrolase-related" evidence="2">
    <location>
        <begin position="77"/>
        <end position="360"/>
    </location>
</feature>
<keyword evidence="4" id="KW-1185">Reference proteome</keyword>
<dbReference type="Pfam" id="PF04909">
    <property type="entry name" value="Amidohydro_2"/>
    <property type="match status" value="1"/>
</dbReference>
<dbReference type="Gene3D" id="3.20.20.140">
    <property type="entry name" value="Metal-dependent hydrolases"/>
    <property type="match status" value="1"/>
</dbReference>